<dbReference type="Gene3D" id="1.10.287.1080">
    <property type="entry name" value="MazG-like"/>
    <property type="match status" value="1"/>
</dbReference>
<dbReference type="EMBL" id="LR797310">
    <property type="protein sequence ID" value="CAB4202048.1"/>
    <property type="molecule type" value="Genomic_DNA"/>
</dbReference>
<protein>
    <submittedName>
        <fullName evidence="2">Uncharacterized protein</fullName>
    </submittedName>
</protein>
<evidence type="ECO:0000256" key="1">
    <source>
        <dbReference type="SAM" id="MobiDB-lite"/>
    </source>
</evidence>
<dbReference type="SUPFAM" id="SSF101386">
    <property type="entry name" value="all-alpha NTP pyrophosphatases"/>
    <property type="match status" value="1"/>
</dbReference>
<gene>
    <name evidence="2" type="ORF">UFOVP1360_40</name>
</gene>
<proteinExistence type="predicted"/>
<reference evidence="2" key="1">
    <citation type="submission" date="2020-05" db="EMBL/GenBank/DDBJ databases">
        <authorList>
            <person name="Chiriac C."/>
            <person name="Salcher M."/>
            <person name="Ghai R."/>
            <person name="Kavagutti S V."/>
        </authorList>
    </citation>
    <scope>NUCLEOTIDE SEQUENCE</scope>
</reference>
<accession>A0A6J5RUA9</accession>
<feature type="region of interest" description="Disordered" evidence="1">
    <location>
        <begin position="122"/>
        <end position="165"/>
    </location>
</feature>
<evidence type="ECO:0000313" key="2">
    <source>
        <dbReference type="EMBL" id="CAB4202048.1"/>
    </source>
</evidence>
<sequence length="165" mass="18644">MNEDTRADDARIDLLCEHITAHIREQWPTAPGRSEIDAYLTKLTEEVGELSGALVKLQQGRTDDNWYGEAVKEFGDVMIVLAQVAHWLDTNDGRSQPGMFTMTKMLRRRWASVSKRKGADYRSVKDGDQLTLPPELIPTFKREEVIPRSDPRHPQYGDATGPGHA</sequence>
<name>A0A6J5RUA9_9CAUD</name>
<organism evidence="2">
    <name type="scientific">uncultured Caudovirales phage</name>
    <dbReference type="NCBI Taxonomy" id="2100421"/>
    <lineage>
        <taxon>Viruses</taxon>
        <taxon>Duplodnaviria</taxon>
        <taxon>Heunggongvirae</taxon>
        <taxon>Uroviricota</taxon>
        <taxon>Caudoviricetes</taxon>
        <taxon>Peduoviridae</taxon>
        <taxon>Maltschvirus</taxon>
        <taxon>Maltschvirus maltsch</taxon>
    </lineage>
</organism>
<feature type="compositionally biased region" description="Basic and acidic residues" evidence="1">
    <location>
        <begin position="140"/>
        <end position="155"/>
    </location>
</feature>